<dbReference type="AlphaFoldDB" id="A0A7G7MMB0"/>
<evidence type="ECO:0000313" key="2">
    <source>
        <dbReference type="EMBL" id="QNG53921.1"/>
    </source>
</evidence>
<evidence type="ECO:0000256" key="1">
    <source>
        <dbReference type="SAM" id="MobiDB-lite"/>
    </source>
</evidence>
<dbReference type="Proteomes" id="UP000515728">
    <property type="component" value="Chromosome"/>
</dbReference>
<protein>
    <submittedName>
        <fullName evidence="2">Uncharacterized protein</fullName>
    </submittedName>
</protein>
<reference evidence="2 3" key="1">
    <citation type="submission" date="2020-08" db="EMBL/GenBank/DDBJ databases">
        <authorList>
            <person name="Mo P."/>
        </authorList>
    </citation>
    <scope>NUCLEOTIDE SEQUENCE [LARGE SCALE GENOMIC DNA]</scope>
    <source>
        <strain evidence="2 3">CGMCC 4.1532</strain>
    </source>
</reference>
<keyword evidence="3" id="KW-1185">Reference proteome</keyword>
<dbReference type="KEGG" id="ppel:H6H00_08400"/>
<gene>
    <name evidence="2" type="ORF">H6H00_08400</name>
</gene>
<organism evidence="2 3">
    <name type="scientific">Pseudonocardia petroleophila</name>
    <dbReference type="NCBI Taxonomy" id="37331"/>
    <lineage>
        <taxon>Bacteria</taxon>
        <taxon>Bacillati</taxon>
        <taxon>Actinomycetota</taxon>
        <taxon>Actinomycetes</taxon>
        <taxon>Pseudonocardiales</taxon>
        <taxon>Pseudonocardiaceae</taxon>
        <taxon>Pseudonocardia</taxon>
    </lineage>
</organism>
<name>A0A7G7MMB0_9PSEU</name>
<feature type="compositionally biased region" description="Basic and acidic residues" evidence="1">
    <location>
        <begin position="26"/>
        <end position="36"/>
    </location>
</feature>
<sequence>MVMVGEAAGRCRVHDCGPGVVRRPTGRYDDLDRDQSAADGSGAGCHLDDVSAQEMSSRAVGHLGRPVGGDTLHDVDRFAVEVQHTSVVDSRRRSGSPVSGS</sequence>
<accession>A0A7G7MMB0</accession>
<feature type="region of interest" description="Disordered" evidence="1">
    <location>
        <begin position="16"/>
        <end position="47"/>
    </location>
</feature>
<dbReference type="RefSeq" id="WP_185720746.1">
    <property type="nucleotide sequence ID" value="NZ_BAAAWI010000001.1"/>
</dbReference>
<evidence type="ECO:0000313" key="3">
    <source>
        <dbReference type="Proteomes" id="UP000515728"/>
    </source>
</evidence>
<dbReference type="EMBL" id="CP060131">
    <property type="protein sequence ID" value="QNG53921.1"/>
    <property type="molecule type" value="Genomic_DNA"/>
</dbReference>
<proteinExistence type="predicted"/>